<feature type="domain" description="C3H1-type" evidence="8">
    <location>
        <begin position="68"/>
        <end position="94"/>
    </location>
</feature>
<keyword evidence="10" id="KW-1185">Reference proteome</keyword>
<keyword evidence="3 5" id="KW-0863">Zinc-finger</keyword>
<dbReference type="PROSITE" id="PS50103">
    <property type="entry name" value="ZF_C3H1"/>
    <property type="match status" value="3"/>
</dbReference>
<name>A0A8K0P0Z3_LADFU</name>
<feature type="compositionally biased region" description="Pro residues" evidence="7">
    <location>
        <begin position="357"/>
        <end position="384"/>
    </location>
</feature>
<evidence type="ECO:0000256" key="7">
    <source>
        <dbReference type="SAM" id="MobiDB-lite"/>
    </source>
</evidence>
<dbReference type="Gene3D" id="3.30.1370.210">
    <property type="match status" value="2"/>
</dbReference>
<dbReference type="SMART" id="SM00356">
    <property type="entry name" value="ZnF_C3H1"/>
    <property type="match status" value="3"/>
</dbReference>
<protein>
    <recommendedName>
        <fullName evidence="8">C3H1-type domain-containing protein</fullName>
    </recommendedName>
</protein>
<feature type="region of interest" description="Disordered" evidence="7">
    <location>
        <begin position="174"/>
        <end position="199"/>
    </location>
</feature>
<feature type="compositionally biased region" description="Low complexity" evidence="7">
    <location>
        <begin position="385"/>
        <end position="402"/>
    </location>
</feature>
<feature type="coiled-coil region" evidence="6">
    <location>
        <begin position="217"/>
        <end position="251"/>
    </location>
</feature>
<dbReference type="GO" id="GO:0008270">
    <property type="term" value="F:zinc ion binding"/>
    <property type="evidence" value="ECO:0007669"/>
    <property type="project" value="UniProtKB-KW"/>
</dbReference>
<sequence>MIGEENNSSISENGDCESENVCRDFLRNVCRRGKRCKYVHPEERDASVIGIRQEGNNSITISQPAVQKFEYTFCHDFQNKQCTRTACKFVHCTREEEEYYKTTGEMPPHLITEVEVPICKDYIKGECRRGPARCRFRHLPTAAPAPDPTVNVPVCDGVGNVVTETMNRVRVDAPGVGPAAKRRRRNLPPVPAPPPPPPPPQILFYPEAGAAARRAETRMLEDENAALRRKVDELRKQVNGLSATNEFLLEQNAQLRLSKQAAAGTVTAVTVPAVAITSAAAAPATVQVHQPLGGAPTTNGAGPTAQPTALALRAVATVPVSIAAVTPTLAPVSMAQVSMASVSIAQALPVVTMAAGPPAPGRPPPPPGAGPGAGGPPPQPPTAGPAPRVVAPQPGPGQQQPQQPCPLSISASSPLVSYSIVTQGMRPTLQSALPPR</sequence>
<dbReference type="PANTHER" id="PTHR12675">
    <property type="entry name" value="MUSCLEBLIND-LIKE PROTEIN"/>
    <property type="match status" value="1"/>
</dbReference>
<feature type="zinc finger region" description="C3H1-type" evidence="5">
    <location>
        <begin position="17"/>
        <end position="43"/>
    </location>
</feature>
<keyword evidence="1 5" id="KW-0479">Metal-binding</keyword>
<dbReference type="Pfam" id="PF18044">
    <property type="entry name" value="zf-CCCH_4"/>
    <property type="match status" value="1"/>
</dbReference>
<dbReference type="Pfam" id="PF00642">
    <property type="entry name" value="zf-CCCH"/>
    <property type="match status" value="1"/>
</dbReference>
<reference evidence="9" key="2">
    <citation type="submission" date="2017-10" db="EMBL/GenBank/DDBJ databases">
        <title>Ladona fulva Genome sequencing and assembly.</title>
        <authorList>
            <person name="Murali S."/>
            <person name="Richards S."/>
            <person name="Bandaranaike D."/>
            <person name="Bellair M."/>
            <person name="Blankenburg K."/>
            <person name="Chao H."/>
            <person name="Dinh H."/>
            <person name="Doddapaneni H."/>
            <person name="Dugan-Rocha S."/>
            <person name="Elkadiri S."/>
            <person name="Gnanaolivu R."/>
            <person name="Hernandez B."/>
            <person name="Skinner E."/>
            <person name="Javaid M."/>
            <person name="Lee S."/>
            <person name="Li M."/>
            <person name="Ming W."/>
            <person name="Munidasa M."/>
            <person name="Muniz J."/>
            <person name="Nguyen L."/>
            <person name="Hughes D."/>
            <person name="Osuji N."/>
            <person name="Pu L.-L."/>
            <person name="Puazo M."/>
            <person name="Qu C."/>
            <person name="Quiroz J."/>
            <person name="Raj R."/>
            <person name="Weissenberger G."/>
            <person name="Xin Y."/>
            <person name="Zou X."/>
            <person name="Han Y."/>
            <person name="Worley K."/>
            <person name="Muzny D."/>
            <person name="Gibbs R."/>
        </authorList>
    </citation>
    <scope>NUCLEOTIDE SEQUENCE</scope>
    <source>
        <strain evidence="9">Sampled in the wild</strain>
    </source>
</reference>
<evidence type="ECO:0000313" key="9">
    <source>
        <dbReference type="EMBL" id="KAG8227164.1"/>
    </source>
</evidence>
<dbReference type="EMBL" id="KZ308312">
    <property type="protein sequence ID" value="KAG8227164.1"/>
    <property type="molecule type" value="Genomic_DNA"/>
</dbReference>
<dbReference type="InterPro" id="IPR000571">
    <property type="entry name" value="Znf_CCCH"/>
</dbReference>
<evidence type="ECO:0000256" key="4">
    <source>
        <dbReference type="ARBA" id="ARBA00022833"/>
    </source>
</evidence>
<dbReference type="Proteomes" id="UP000792457">
    <property type="component" value="Unassembled WGS sequence"/>
</dbReference>
<evidence type="ECO:0000256" key="5">
    <source>
        <dbReference type="PROSITE-ProRule" id="PRU00723"/>
    </source>
</evidence>
<evidence type="ECO:0000256" key="6">
    <source>
        <dbReference type="SAM" id="Coils"/>
    </source>
</evidence>
<keyword evidence="2" id="KW-0677">Repeat</keyword>
<dbReference type="AlphaFoldDB" id="A0A8K0P0Z3"/>
<dbReference type="GO" id="GO:0043484">
    <property type="term" value="P:regulation of RNA splicing"/>
    <property type="evidence" value="ECO:0007669"/>
    <property type="project" value="TreeGrafter"/>
</dbReference>
<reference evidence="9" key="1">
    <citation type="submission" date="2013-04" db="EMBL/GenBank/DDBJ databases">
        <authorList>
            <person name="Qu J."/>
            <person name="Murali S.C."/>
            <person name="Bandaranaike D."/>
            <person name="Bellair M."/>
            <person name="Blankenburg K."/>
            <person name="Chao H."/>
            <person name="Dinh H."/>
            <person name="Doddapaneni H."/>
            <person name="Downs B."/>
            <person name="Dugan-Rocha S."/>
            <person name="Elkadiri S."/>
            <person name="Gnanaolivu R.D."/>
            <person name="Hernandez B."/>
            <person name="Javaid M."/>
            <person name="Jayaseelan J.C."/>
            <person name="Lee S."/>
            <person name="Li M."/>
            <person name="Ming W."/>
            <person name="Munidasa M."/>
            <person name="Muniz J."/>
            <person name="Nguyen L."/>
            <person name="Ongeri F."/>
            <person name="Osuji N."/>
            <person name="Pu L.-L."/>
            <person name="Puazo M."/>
            <person name="Qu C."/>
            <person name="Quiroz J."/>
            <person name="Raj R."/>
            <person name="Weissenberger G."/>
            <person name="Xin Y."/>
            <person name="Zou X."/>
            <person name="Han Y."/>
            <person name="Richards S."/>
            <person name="Worley K."/>
            <person name="Muzny D."/>
            <person name="Gibbs R."/>
        </authorList>
    </citation>
    <scope>NUCLEOTIDE SEQUENCE</scope>
    <source>
        <strain evidence="9">Sampled in the wild</strain>
    </source>
</reference>
<gene>
    <name evidence="9" type="ORF">J437_LFUL001708</name>
</gene>
<feature type="domain" description="C3H1-type" evidence="8">
    <location>
        <begin position="17"/>
        <end position="43"/>
    </location>
</feature>
<organism evidence="9 10">
    <name type="scientific">Ladona fulva</name>
    <name type="common">Scarce chaser dragonfly</name>
    <name type="synonym">Libellula fulva</name>
    <dbReference type="NCBI Taxonomy" id="123851"/>
    <lineage>
        <taxon>Eukaryota</taxon>
        <taxon>Metazoa</taxon>
        <taxon>Ecdysozoa</taxon>
        <taxon>Arthropoda</taxon>
        <taxon>Hexapoda</taxon>
        <taxon>Insecta</taxon>
        <taxon>Pterygota</taxon>
        <taxon>Palaeoptera</taxon>
        <taxon>Odonata</taxon>
        <taxon>Epiprocta</taxon>
        <taxon>Anisoptera</taxon>
        <taxon>Libelluloidea</taxon>
        <taxon>Libellulidae</taxon>
        <taxon>Ladona</taxon>
    </lineage>
</organism>
<dbReference type="GO" id="GO:0003723">
    <property type="term" value="F:RNA binding"/>
    <property type="evidence" value="ECO:0007669"/>
    <property type="project" value="TreeGrafter"/>
</dbReference>
<proteinExistence type="predicted"/>
<evidence type="ECO:0000256" key="3">
    <source>
        <dbReference type="ARBA" id="ARBA00022771"/>
    </source>
</evidence>
<evidence type="ECO:0000259" key="8">
    <source>
        <dbReference type="PROSITE" id="PS50103"/>
    </source>
</evidence>
<feature type="domain" description="C3H1-type" evidence="8">
    <location>
        <begin position="113"/>
        <end position="141"/>
    </location>
</feature>
<evidence type="ECO:0000256" key="1">
    <source>
        <dbReference type="ARBA" id="ARBA00022723"/>
    </source>
</evidence>
<accession>A0A8K0P0Z3</accession>
<dbReference type="OrthoDB" id="250836at2759"/>
<feature type="zinc finger region" description="C3H1-type" evidence="5">
    <location>
        <begin position="113"/>
        <end position="141"/>
    </location>
</feature>
<feature type="zinc finger region" description="C3H1-type" evidence="5">
    <location>
        <begin position="68"/>
        <end position="94"/>
    </location>
</feature>
<keyword evidence="6" id="KW-0175">Coiled coil</keyword>
<evidence type="ECO:0000313" key="10">
    <source>
        <dbReference type="Proteomes" id="UP000792457"/>
    </source>
</evidence>
<dbReference type="PANTHER" id="PTHR12675:SF6">
    <property type="entry name" value="ZINC FINGER CCCH DOMAIN-CONTAINING PROTEIN 10"/>
    <property type="match status" value="1"/>
</dbReference>
<feature type="region of interest" description="Disordered" evidence="7">
    <location>
        <begin position="355"/>
        <end position="410"/>
    </location>
</feature>
<evidence type="ECO:0000256" key="2">
    <source>
        <dbReference type="ARBA" id="ARBA00022737"/>
    </source>
</evidence>
<comment type="caution">
    <text evidence="9">The sequence shown here is derived from an EMBL/GenBank/DDBJ whole genome shotgun (WGS) entry which is preliminary data.</text>
</comment>
<feature type="compositionally biased region" description="Pro residues" evidence="7">
    <location>
        <begin position="188"/>
        <end position="199"/>
    </location>
</feature>
<dbReference type="InterPro" id="IPR041367">
    <property type="entry name" value="Znf-CCCH_4"/>
</dbReference>
<keyword evidence="4 5" id="KW-0862">Zinc</keyword>